<comment type="caution">
    <text evidence="2">The sequence shown here is derived from an EMBL/GenBank/DDBJ whole genome shotgun (WGS) entry which is preliminary data.</text>
</comment>
<dbReference type="AlphaFoldDB" id="A0A1V1PG89"/>
<dbReference type="EMBL" id="ATBP01000037">
    <property type="protein sequence ID" value="ETR73820.1"/>
    <property type="molecule type" value="Genomic_DNA"/>
</dbReference>
<sequence>MIKAKRKPLTEIKQSIQVYDRVLIVGCGGCVSVCLAGGQKEVNILGAELDAELKLEGQSKQIEGHTLERQCNVRFLDEIANIVPKYDCILSMACGAGVQYLAERYMDIPVFPAVNTIAIGVDMDIGLYQEKCRACGECVLAYTAGICPVTGCAKSLFNGPCGGTNNGECELGNAIPCAWYEIYNRLEKQGRLDNIINLRPPMQWQNQVRRTIVQDAYAHRYEPS</sequence>
<name>A0A1V1PG89_9BACT</name>
<evidence type="ECO:0000313" key="3">
    <source>
        <dbReference type="Proteomes" id="UP000189670"/>
    </source>
</evidence>
<keyword evidence="2" id="KW-0862">Zinc</keyword>
<protein>
    <submittedName>
        <fullName evidence="2">Zinc-finger protein</fullName>
    </submittedName>
</protein>
<accession>A0A1V1PG89</accession>
<gene>
    <name evidence="2" type="ORF">OMM_06710</name>
</gene>
<feature type="domain" description="Methylene-tetrahydrofolate reductase C-terminal-like" evidence="1">
    <location>
        <begin position="111"/>
        <end position="205"/>
    </location>
</feature>
<evidence type="ECO:0000313" key="2">
    <source>
        <dbReference type="EMBL" id="ETR73820.1"/>
    </source>
</evidence>
<keyword evidence="2" id="KW-0479">Metal-binding</keyword>
<dbReference type="PANTHER" id="PTHR38755">
    <property type="entry name" value="5,10-METHYLENETETRAHYDROFOLATE REDUCTASE"/>
    <property type="match status" value="1"/>
</dbReference>
<evidence type="ECO:0000259" key="1">
    <source>
        <dbReference type="Pfam" id="PF12225"/>
    </source>
</evidence>
<dbReference type="PANTHER" id="PTHR38755:SF1">
    <property type="entry name" value="METHYLENE-TETRAHYDROFOLATE REDUCTASE C-TERMINAL DOMAIN-CONTAINING PROTEIN"/>
    <property type="match status" value="1"/>
</dbReference>
<dbReference type="GO" id="GO:0008270">
    <property type="term" value="F:zinc ion binding"/>
    <property type="evidence" value="ECO:0007669"/>
    <property type="project" value="UniProtKB-KW"/>
</dbReference>
<dbReference type="Pfam" id="PF12225">
    <property type="entry name" value="DUF5981"/>
    <property type="match status" value="1"/>
</dbReference>
<organism evidence="2 3">
    <name type="scientific">Candidatus Magnetoglobus multicellularis str. Araruama</name>
    <dbReference type="NCBI Taxonomy" id="890399"/>
    <lineage>
        <taxon>Bacteria</taxon>
        <taxon>Pseudomonadati</taxon>
        <taxon>Thermodesulfobacteriota</taxon>
        <taxon>Desulfobacteria</taxon>
        <taxon>Desulfobacterales</taxon>
        <taxon>Desulfobacteraceae</taxon>
        <taxon>Candidatus Magnetoglobus</taxon>
    </lineage>
</organism>
<keyword evidence="2" id="KW-0863">Zinc-finger</keyword>
<dbReference type="Proteomes" id="UP000189670">
    <property type="component" value="Unassembled WGS sequence"/>
</dbReference>
<proteinExistence type="predicted"/>
<dbReference type="InterPro" id="IPR022026">
    <property type="entry name" value="DUF5981"/>
</dbReference>
<reference evidence="3" key="1">
    <citation type="submission" date="2012-11" db="EMBL/GenBank/DDBJ databases">
        <authorList>
            <person name="Lucero-Rivera Y.E."/>
            <person name="Tovar-Ramirez D."/>
        </authorList>
    </citation>
    <scope>NUCLEOTIDE SEQUENCE [LARGE SCALE GENOMIC DNA]</scope>
    <source>
        <strain evidence="3">Araruama</strain>
    </source>
</reference>